<evidence type="ECO:0000313" key="2">
    <source>
        <dbReference type="EMBL" id="WAW09458.1"/>
    </source>
</evidence>
<dbReference type="CDD" id="cd00293">
    <property type="entry name" value="USP-like"/>
    <property type="match status" value="1"/>
</dbReference>
<organism evidence="2 3">
    <name type="scientific">Oxalobacter vibrioformis</name>
    <dbReference type="NCBI Taxonomy" id="933080"/>
    <lineage>
        <taxon>Bacteria</taxon>
        <taxon>Pseudomonadati</taxon>
        <taxon>Pseudomonadota</taxon>
        <taxon>Betaproteobacteria</taxon>
        <taxon>Burkholderiales</taxon>
        <taxon>Oxalobacteraceae</taxon>
        <taxon>Oxalobacter</taxon>
    </lineage>
</organism>
<reference evidence="2" key="1">
    <citation type="journal article" date="2022" name="Front. Microbiol.">
        <title>New perspectives on an old grouping: The genomic and phenotypic variability of Oxalobacter formigenes and the implications for calcium oxalate stone prevention.</title>
        <authorList>
            <person name="Chmiel J.A."/>
            <person name="Carr C."/>
            <person name="Stuivenberg G.A."/>
            <person name="Venema R."/>
            <person name="Chanyi R.M."/>
            <person name="Al K.F."/>
            <person name="Giguere D."/>
            <person name="Say H."/>
            <person name="Akouris P.P."/>
            <person name="Dominguez Romero S.A."/>
            <person name="Kwong A."/>
            <person name="Tai V."/>
            <person name="Koval S.F."/>
            <person name="Razvi H."/>
            <person name="Bjazevic J."/>
            <person name="Burton J.P."/>
        </authorList>
    </citation>
    <scope>NUCLEOTIDE SEQUENCE</scope>
    <source>
        <strain evidence="2">WoOx3</strain>
    </source>
</reference>
<accession>A0A9E9LYX6</accession>
<dbReference type="Gene3D" id="3.40.50.12370">
    <property type="match status" value="1"/>
</dbReference>
<evidence type="ECO:0000259" key="1">
    <source>
        <dbReference type="Pfam" id="PF00582"/>
    </source>
</evidence>
<evidence type="ECO:0000313" key="3">
    <source>
        <dbReference type="Proteomes" id="UP001156215"/>
    </source>
</evidence>
<proteinExistence type="predicted"/>
<sequence length="267" mass="29447">MAYKTILVHLDRKERAANRVRIAANLAKAEDACLIGAAMIGISTLTFREARINEKDPALASHLKFLTDRAEGFVEDFIQEVEGMGVLSYEGRVVDGEAGYGISMQARYSDLVVVGQTNLNDDAPIVQPDFPEFVVIHTGRPVLLIPHGYEKETVGSRVLVAWNASKEARRAVTDAIPLLRRAEVVDVVMFNVETEPDMRDESSVTDLAVYLARHGVNVHILKRQQARNIGQSLLEIAAERGTDLLVLGGYGHTRFRQFLLGGLPEPS</sequence>
<dbReference type="Pfam" id="PF00582">
    <property type="entry name" value="Usp"/>
    <property type="match status" value="1"/>
</dbReference>
<dbReference type="SUPFAM" id="SSF52402">
    <property type="entry name" value="Adenine nucleotide alpha hydrolases-like"/>
    <property type="match status" value="2"/>
</dbReference>
<dbReference type="Proteomes" id="UP001156215">
    <property type="component" value="Chromosome"/>
</dbReference>
<dbReference type="RefSeq" id="WP_269308455.1">
    <property type="nucleotide sequence ID" value="NZ_CP098242.1"/>
</dbReference>
<dbReference type="AlphaFoldDB" id="A0A9E9LYX6"/>
<dbReference type="InterPro" id="IPR006016">
    <property type="entry name" value="UspA"/>
</dbReference>
<keyword evidence="3" id="KW-1185">Reference proteome</keyword>
<name>A0A9E9LYX6_9BURK</name>
<feature type="domain" description="UspA" evidence="1">
    <location>
        <begin position="157"/>
        <end position="261"/>
    </location>
</feature>
<dbReference type="KEGG" id="ovb:NB640_09415"/>
<protein>
    <submittedName>
        <fullName evidence="2">Universal stress protein</fullName>
    </submittedName>
</protein>
<dbReference type="EMBL" id="CP098242">
    <property type="protein sequence ID" value="WAW09458.1"/>
    <property type="molecule type" value="Genomic_DNA"/>
</dbReference>
<gene>
    <name evidence="2" type="ORF">NB640_09415</name>
</gene>